<evidence type="ECO:0000256" key="4">
    <source>
        <dbReference type="ARBA" id="ARBA00005680"/>
    </source>
</evidence>
<dbReference type="Pfam" id="PF00535">
    <property type="entry name" value="Glycos_transf_2"/>
    <property type="match status" value="1"/>
</dbReference>
<keyword evidence="13 19" id="KW-0333">Golgi apparatus</keyword>
<keyword evidence="8" id="KW-0812">Transmembrane</keyword>
<dbReference type="PROSITE" id="PS50231">
    <property type="entry name" value="RICIN_B_LECTIN"/>
    <property type="match status" value="1"/>
</dbReference>
<dbReference type="Pfam" id="PF00652">
    <property type="entry name" value="Ricin_B_lectin"/>
    <property type="match status" value="1"/>
</dbReference>
<keyword evidence="12" id="KW-1133">Transmembrane helix</keyword>
<dbReference type="GO" id="GO:0030246">
    <property type="term" value="F:carbohydrate binding"/>
    <property type="evidence" value="ECO:0007669"/>
    <property type="project" value="UniProtKB-KW"/>
</dbReference>
<keyword evidence="21" id="KW-1185">Reference proteome</keyword>
<comment type="similarity">
    <text evidence="4 19">Belongs to the glycosyltransferase 2 family. GalNAc-T subfamily.</text>
</comment>
<evidence type="ECO:0000256" key="6">
    <source>
        <dbReference type="ARBA" id="ARBA00022676"/>
    </source>
</evidence>
<keyword evidence="11" id="KW-0735">Signal-anchor</keyword>
<dbReference type="Gene3D" id="2.80.10.50">
    <property type="match status" value="1"/>
</dbReference>
<dbReference type="Proteomes" id="UP001318040">
    <property type="component" value="Chromosome 33"/>
</dbReference>
<keyword evidence="10 19" id="KW-0430">Lectin</keyword>
<dbReference type="GO" id="GO:0000139">
    <property type="term" value="C:Golgi membrane"/>
    <property type="evidence" value="ECO:0007669"/>
    <property type="project" value="UniProtKB-SubCell"/>
</dbReference>
<name>A0AAJ7X4K2_PETMA</name>
<dbReference type="Gene3D" id="3.90.550.10">
    <property type="entry name" value="Spore Coat Polysaccharide Biosynthesis Protein SpsA, Chain A"/>
    <property type="match status" value="1"/>
</dbReference>
<keyword evidence="9" id="KW-0479">Metal-binding</keyword>
<evidence type="ECO:0000256" key="14">
    <source>
        <dbReference type="ARBA" id="ARBA00023136"/>
    </source>
</evidence>
<reference evidence="22 23" key="1">
    <citation type="submission" date="2025-04" db="UniProtKB">
        <authorList>
            <consortium name="RefSeq"/>
        </authorList>
    </citation>
    <scope>IDENTIFICATION</scope>
    <source>
        <tissue evidence="22 23">Sperm</tissue>
    </source>
</reference>
<protein>
    <recommendedName>
        <fullName evidence="5 19">Polypeptide N-acetylgalactosaminyltransferase</fullName>
        <ecNumber evidence="19">2.4.1.-</ecNumber>
    </recommendedName>
    <alternativeName>
        <fullName evidence="19">Protein-UDP acetylgalactosaminyltransferase</fullName>
    </alternativeName>
</protein>
<sequence length="585" mass="65982">MGAMRRARCWRALVAGLIVSACLGALLYSLRGARPPWMLPAQLRWLTTPAHEQESPHTSDGLDHGAGGCGDWTGRAPHCIQEPPGVDGFDEQAYLDGGRWREGVDGDDPYRRFAFNQRASDGLSSTRALRDARHYRCSTIHYDQDLPSTSIIITFHNEARSALLRTLRSVLGRTPLDLIQEIILVDDFSDDPADCELLSSLPKVVCLRNSQREGLIRSRVRGADAAHAPVLTFLDSHCEANTAWLQPLLQRLHREPTRVVSPIIDVISMDTFNYVPASSDLRGGFDWSLHFKWEHLSPEQSAKREDPTQPIRTPVIAGGLFAIHRSWFEELGKYDTAMDIWGGENLEISFRVWQCGGSLEIIPCSRVGHVFRKRHPYTFPEGNANTYIKNTRRTAEVWMDEFKKFYYEARPAAKYKPYGDIQGRVDLRTRLQCKPFRWYLDNVYPELKTPVEVQAVTGVLRQGDRCLETIATTMAERQPAVAMGHCIGQKDVSAVTQEWTLTPSHLVRQQQRCLALVSPAPGGPVSLTLLPCNRGDGKQRWHRRGRLIRHMASRLCLDATGTDVSVATCQHDSSAQQWELQPSER</sequence>
<organism evidence="21 23">
    <name type="scientific">Petromyzon marinus</name>
    <name type="common">Sea lamprey</name>
    <dbReference type="NCBI Taxonomy" id="7757"/>
    <lineage>
        <taxon>Eukaryota</taxon>
        <taxon>Metazoa</taxon>
        <taxon>Chordata</taxon>
        <taxon>Craniata</taxon>
        <taxon>Vertebrata</taxon>
        <taxon>Cyclostomata</taxon>
        <taxon>Hyperoartia</taxon>
        <taxon>Petromyzontiformes</taxon>
        <taxon>Petromyzontidae</taxon>
        <taxon>Petromyzon</taxon>
    </lineage>
</organism>
<evidence type="ECO:0000313" key="21">
    <source>
        <dbReference type="Proteomes" id="UP001318040"/>
    </source>
</evidence>
<evidence type="ECO:0000256" key="9">
    <source>
        <dbReference type="ARBA" id="ARBA00022723"/>
    </source>
</evidence>
<evidence type="ECO:0000256" key="19">
    <source>
        <dbReference type="RuleBase" id="RU361242"/>
    </source>
</evidence>
<dbReference type="GO" id="GO:0046872">
    <property type="term" value="F:metal ion binding"/>
    <property type="evidence" value="ECO:0007669"/>
    <property type="project" value="UniProtKB-KW"/>
</dbReference>
<comment type="subcellular location">
    <subcellularLocation>
        <location evidence="2 19">Golgi apparatus membrane</location>
        <topology evidence="2 19">Single-pass type II membrane protein</topology>
    </subcellularLocation>
</comment>
<dbReference type="SMART" id="SM00458">
    <property type="entry name" value="RICIN"/>
    <property type="match status" value="1"/>
</dbReference>
<dbReference type="RefSeq" id="XP_032821044.1">
    <property type="nucleotide sequence ID" value="XM_032965153.1"/>
</dbReference>
<dbReference type="PANTHER" id="PTHR11675:SF8">
    <property type="entry name" value="POLYPEPTIDE N-ACETYLGALACTOSAMINYLTRANSFERASE 14"/>
    <property type="match status" value="1"/>
</dbReference>
<dbReference type="GO" id="GO:0006493">
    <property type="term" value="P:protein O-linked glycosylation"/>
    <property type="evidence" value="ECO:0007669"/>
    <property type="project" value="TreeGrafter"/>
</dbReference>
<dbReference type="FunFam" id="3.90.550.10:FF:000020">
    <property type="entry name" value="Polypeptide N-acetylgalactosaminyltransferase"/>
    <property type="match status" value="1"/>
</dbReference>
<keyword evidence="6 19" id="KW-0328">Glycosyltransferase</keyword>
<evidence type="ECO:0000256" key="1">
    <source>
        <dbReference type="ARBA" id="ARBA00001936"/>
    </source>
</evidence>
<dbReference type="AlphaFoldDB" id="A0AAJ7X4K2"/>
<evidence type="ECO:0000256" key="5">
    <source>
        <dbReference type="ARBA" id="ARBA00012644"/>
    </source>
</evidence>
<dbReference type="InterPro" id="IPR000772">
    <property type="entry name" value="Ricin_B_lectin"/>
</dbReference>
<dbReference type="CDD" id="cd02510">
    <property type="entry name" value="pp-GalNAc-T"/>
    <property type="match status" value="1"/>
</dbReference>
<dbReference type="PANTHER" id="PTHR11675">
    <property type="entry name" value="N-ACETYLGALACTOSAMINYLTRANSFERASE"/>
    <property type="match status" value="1"/>
</dbReference>
<proteinExistence type="inferred from homology"/>
<keyword evidence="15 19" id="KW-1015">Disulfide bond</keyword>
<evidence type="ECO:0000256" key="18">
    <source>
        <dbReference type="ARBA" id="ARBA00052209"/>
    </source>
</evidence>
<dbReference type="InterPro" id="IPR045885">
    <property type="entry name" value="GalNAc-T"/>
</dbReference>
<evidence type="ECO:0000256" key="16">
    <source>
        <dbReference type="ARBA" id="ARBA00023211"/>
    </source>
</evidence>
<dbReference type="GO" id="GO:0004653">
    <property type="term" value="F:polypeptide N-acetylgalactosaminyltransferase activity"/>
    <property type="evidence" value="ECO:0007669"/>
    <property type="project" value="UniProtKB-EC"/>
</dbReference>
<evidence type="ECO:0000256" key="12">
    <source>
        <dbReference type="ARBA" id="ARBA00022989"/>
    </source>
</evidence>
<evidence type="ECO:0000256" key="8">
    <source>
        <dbReference type="ARBA" id="ARBA00022692"/>
    </source>
</evidence>
<evidence type="ECO:0000256" key="15">
    <source>
        <dbReference type="ARBA" id="ARBA00023157"/>
    </source>
</evidence>
<evidence type="ECO:0000313" key="23">
    <source>
        <dbReference type="RefSeq" id="XP_032821045.1"/>
    </source>
</evidence>
<evidence type="ECO:0000256" key="11">
    <source>
        <dbReference type="ARBA" id="ARBA00022968"/>
    </source>
</evidence>
<evidence type="ECO:0000259" key="20">
    <source>
        <dbReference type="SMART" id="SM00458"/>
    </source>
</evidence>
<keyword evidence="14" id="KW-0472">Membrane</keyword>
<evidence type="ECO:0000256" key="10">
    <source>
        <dbReference type="ARBA" id="ARBA00022734"/>
    </source>
</evidence>
<evidence type="ECO:0000256" key="13">
    <source>
        <dbReference type="ARBA" id="ARBA00023034"/>
    </source>
</evidence>
<dbReference type="RefSeq" id="XP_032821045.1">
    <property type="nucleotide sequence ID" value="XM_032965154.1"/>
</dbReference>
<keyword evidence="7 19" id="KW-0808">Transferase</keyword>
<dbReference type="EC" id="2.4.1.-" evidence="19"/>
<comment type="catalytic activity">
    <reaction evidence="18">
        <text>L-seryl-[protein] + UDP-N-acetyl-alpha-D-galactosamine = a 3-O-[N-acetyl-alpha-D-galactosaminyl]-L-seryl-[protein] + UDP + H(+)</text>
        <dbReference type="Rhea" id="RHEA:23956"/>
        <dbReference type="Rhea" id="RHEA-COMP:9863"/>
        <dbReference type="Rhea" id="RHEA-COMP:12788"/>
        <dbReference type="ChEBI" id="CHEBI:15378"/>
        <dbReference type="ChEBI" id="CHEBI:29999"/>
        <dbReference type="ChEBI" id="CHEBI:53604"/>
        <dbReference type="ChEBI" id="CHEBI:58223"/>
        <dbReference type="ChEBI" id="CHEBI:67138"/>
        <dbReference type="EC" id="2.4.1.41"/>
    </reaction>
</comment>
<gene>
    <name evidence="22 23" type="primary">LOC116948466</name>
</gene>
<feature type="domain" description="Ricin B lectin" evidence="20">
    <location>
        <begin position="457"/>
        <end position="581"/>
    </location>
</feature>
<dbReference type="InterPro" id="IPR029044">
    <property type="entry name" value="Nucleotide-diphossugar_trans"/>
</dbReference>
<dbReference type="PROSITE" id="PS51257">
    <property type="entry name" value="PROKAR_LIPOPROTEIN"/>
    <property type="match status" value="1"/>
</dbReference>
<comment type="catalytic activity">
    <reaction evidence="17">
        <text>L-threonyl-[protein] + UDP-N-acetyl-alpha-D-galactosamine = a 3-O-[N-acetyl-alpha-D-galactosaminyl]-L-threonyl-[protein] + UDP + H(+)</text>
        <dbReference type="Rhea" id="RHEA:52424"/>
        <dbReference type="Rhea" id="RHEA-COMP:11060"/>
        <dbReference type="Rhea" id="RHEA-COMP:11689"/>
        <dbReference type="ChEBI" id="CHEBI:15378"/>
        <dbReference type="ChEBI" id="CHEBI:30013"/>
        <dbReference type="ChEBI" id="CHEBI:58223"/>
        <dbReference type="ChEBI" id="CHEBI:67138"/>
        <dbReference type="ChEBI" id="CHEBI:87075"/>
        <dbReference type="EC" id="2.4.1.41"/>
    </reaction>
</comment>
<dbReference type="InterPro" id="IPR001173">
    <property type="entry name" value="Glyco_trans_2-like"/>
</dbReference>
<evidence type="ECO:0000256" key="3">
    <source>
        <dbReference type="ARBA" id="ARBA00004922"/>
    </source>
</evidence>
<dbReference type="KEGG" id="pmrn:116948466"/>
<keyword evidence="16 19" id="KW-0464">Manganese</keyword>
<dbReference type="SUPFAM" id="SSF50370">
    <property type="entry name" value="Ricin B-like lectins"/>
    <property type="match status" value="1"/>
</dbReference>
<accession>A0AAJ7X4K2</accession>
<dbReference type="SUPFAM" id="SSF53448">
    <property type="entry name" value="Nucleotide-diphospho-sugar transferases"/>
    <property type="match status" value="1"/>
</dbReference>
<comment type="cofactor">
    <cofactor evidence="1 19">
        <name>Mn(2+)</name>
        <dbReference type="ChEBI" id="CHEBI:29035"/>
    </cofactor>
</comment>
<evidence type="ECO:0000256" key="2">
    <source>
        <dbReference type="ARBA" id="ARBA00004323"/>
    </source>
</evidence>
<evidence type="ECO:0000256" key="7">
    <source>
        <dbReference type="ARBA" id="ARBA00022679"/>
    </source>
</evidence>
<comment type="pathway">
    <text evidence="3 19">Protein modification; protein glycosylation.</text>
</comment>
<evidence type="ECO:0000256" key="17">
    <source>
        <dbReference type="ARBA" id="ARBA00050905"/>
    </source>
</evidence>
<dbReference type="InterPro" id="IPR035992">
    <property type="entry name" value="Ricin_B-like_lectins"/>
</dbReference>
<evidence type="ECO:0000313" key="22">
    <source>
        <dbReference type="RefSeq" id="XP_032821044.1"/>
    </source>
</evidence>